<evidence type="ECO:0000256" key="4">
    <source>
        <dbReference type="ARBA" id="ARBA00022833"/>
    </source>
</evidence>
<dbReference type="PANTHER" id="PTHR11271:SF6">
    <property type="entry name" value="GUANINE DEAMINASE"/>
    <property type="match status" value="1"/>
</dbReference>
<keyword evidence="2" id="KW-0479">Metal-binding</keyword>
<dbReference type="Gene3D" id="3.20.20.140">
    <property type="entry name" value="Metal-dependent hydrolases"/>
    <property type="match status" value="1"/>
</dbReference>
<comment type="cofactor">
    <cofactor evidence="1">
        <name>Zn(2+)</name>
        <dbReference type="ChEBI" id="CHEBI:29105"/>
    </cofactor>
</comment>
<dbReference type="Pfam" id="PF01979">
    <property type="entry name" value="Amidohydro_1"/>
    <property type="match status" value="1"/>
</dbReference>
<evidence type="ECO:0000313" key="6">
    <source>
        <dbReference type="EMBL" id="CAK9442125.1"/>
    </source>
</evidence>
<evidence type="ECO:0000256" key="2">
    <source>
        <dbReference type="ARBA" id="ARBA00022723"/>
    </source>
</evidence>
<dbReference type="Gene3D" id="2.30.40.10">
    <property type="entry name" value="Urease, subunit C, domain 1"/>
    <property type="match status" value="1"/>
</dbReference>
<name>A0ABP0ZUQ7_9ASCO</name>
<accession>A0ABP0ZUQ7</accession>
<reference evidence="6 7" key="1">
    <citation type="submission" date="2024-03" db="EMBL/GenBank/DDBJ databases">
        <authorList>
            <person name="Brejova B."/>
        </authorList>
    </citation>
    <scope>NUCLEOTIDE SEQUENCE [LARGE SCALE GENOMIC DNA]</scope>
    <source>
        <strain evidence="6 7">CBS 14171</strain>
    </source>
</reference>
<dbReference type="RefSeq" id="XP_066832806.1">
    <property type="nucleotide sequence ID" value="XM_066976247.1"/>
</dbReference>
<proteinExistence type="predicted"/>
<organism evidence="6 7">
    <name type="scientific">Lodderomyces beijingensis</name>
    <dbReference type="NCBI Taxonomy" id="1775926"/>
    <lineage>
        <taxon>Eukaryota</taxon>
        <taxon>Fungi</taxon>
        <taxon>Dikarya</taxon>
        <taxon>Ascomycota</taxon>
        <taxon>Saccharomycotina</taxon>
        <taxon>Pichiomycetes</taxon>
        <taxon>Debaryomycetaceae</taxon>
        <taxon>Candida/Lodderomyces clade</taxon>
        <taxon>Lodderomyces</taxon>
    </lineage>
</organism>
<dbReference type="InterPro" id="IPR011059">
    <property type="entry name" value="Metal-dep_hydrolase_composite"/>
</dbReference>
<dbReference type="InterPro" id="IPR006680">
    <property type="entry name" value="Amidohydro-rel"/>
</dbReference>
<protein>
    <recommendedName>
        <fullName evidence="5">Amidohydrolase-related domain-containing protein</fullName>
    </recommendedName>
</protein>
<dbReference type="GeneID" id="92211064"/>
<evidence type="ECO:0000256" key="1">
    <source>
        <dbReference type="ARBA" id="ARBA00001947"/>
    </source>
</evidence>
<evidence type="ECO:0000313" key="7">
    <source>
        <dbReference type="Proteomes" id="UP001497383"/>
    </source>
</evidence>
<keyword evidence="4" id="KW-0862">Zinc</keyword>
<dbReference type="InterPro" id="IPR032466">
    <property type="entry name" value="Metal_Hydrolase"/>
</dbReference>
<dbReference type="SUPFAM" id="SSF51556">
    <property type="entry name" value="Metallo-dependent hydrolases"/>
    <property type="match status" value="1"/>
</dbReference>
<dbReference type="PANTHER" id="PTHR11271">
    <property type="entry name" value="GUANINE DEAMINASE"/>
    <property type="match status" value="1"/>
</dbReference>
<keyword evidence="7" id="KW-1185">Reference proteome</keyword>
<gene>
    <name evidence="6" type="ORF">LODBEIA_P58680</name>
</gene>
<dbReference type="InterPro" id="IPR051607">
    <property type="entry name" value="Metallo-dep_hydrolases"/>
</dbReference>
<evidence type="ECO:0000259" key="5">
    <source>
        <dbReference type="Pfam" id="PF01979"/>
    </source>
</evidence>
<evidence type="ECO:0000256" key="3">
    <source>
        <dbReference type="ARBA" id="ARBA00022801"/>
    </source>
</evidence>
<dbReference type="EMBL" id="OZ022412">
    <property type="protein sequence ID" value="CAK9442125.1"/>
    <property type="molecule type" value="Genomic_DNA"/>
</dbReference>
<dbReference type="Proteomes" id="UP001497383">
    <property type="component" value="Chromosome 8"/>
</dbReference>
<sequence length="512" mass="56867">MPAAVAENPKIKATSAIPYTLYFGTFIHTPELTTSEICFNTLVGVDSRGEIDYIEKDFEPADGQSPVEYFKEQKKMSCQPQGGSEIDDENIVFVDYTSEPAKFFFPGFIDTHIHASQFPNIGIGLDTPLLDWLNTYTFPLELQFSVKDQSEQEAKFKFAKHVYSKVIQATLENGTTCASYFTAIDAGTTNLFADLLVEMGQRGYVGKVCMDHNEPCPAYSESLETCRKSMDSIISHISKVNPPREHLVEPIVTPRFAPVCSTPMLDYLGEISARDNLPIQTHISENKQEIELVAELFPDCESYAQVYNKHHLLTKRTILAHAIHLTQKECDLVAEKQCSISHCPTSNTFISSGEAPVYKYLYQDKINVSLGTDISGGFDVSILAMVKYAILVSHHLSMKPAQANGVDCKLSMTDGLYMATMGGARAVGLANLVGSFAVGKRFDAQLIDLDVQGARTDVFSWQVPKSGDLLPVKEKKMEDLLGKWIFSGDDRNCVSVWCNGRLVIDKRKPTKN</sequence>
<feature type="domain" description="Amidohydrolase-related" evidence="5">
    <location>
        <begin position="105"/>
        <end position="503"/>
    </location>
</feature>
<keyword evidence="3" id="KW-0378">Hydrolase</keyword>